<dbReference type="EMBL" id="CAXDID020000355">
    <property type="protein sequence ID" value="CAL6081731.1"/>
    <property type="molecule type" value="Genomic_DNA"/>
</dbReference>
<evidence type="ECO:0000313" key="3">
    <source>
        <dbReference type="EMBL" id="CAL6081731.1"/>
    </source>
</evidence>
<reference evidence="1" key="1">
    <citation type="submission" date="2023-06" db="EMBL/GenBank/DDBJ databases">
        <authorList>
            <person name="Kurt Z."/>
        </authorList>
    </citation>
    <scope>NUCLEOTIDE SEQUENCE</scope>
</reference>
<protein>
    <submittedName>
        <fullName evidence="2">Hypothetical_protein</fullName>
    </submittedName>
</protein>
<evidence type="ECO:0000313" key="1">
    <source>
        <dbReference type="EMBL" id="CAI9949790.1"/>
    </source>
</evidence>
<reference evidence="2 4" key="2">
    <citation type="submission" date="2024-07" db="EMBL/GenBank/DDBJ databases">
        <authorList>
            <person name="Akdeniz Z."/>
        </authorList>
    </citation>
    <scope>NUCLEOTIDE SEQUENCE [LARGE SCALE GENOMIC DNA]</scope>
</reference>
<name>A0AA86QD03_9EUKA</name>
<dbReference type="EMBL" id="CAXDID020000177">
    <property type="protein sequence ID" value="CAL6049092.1"/>
    <property type="molecule type" value="Genomic_DNA"/>
</dbReference>
<gene>
    <name evidence="1" type="ORF">HINF_LOCUS37435</name>
    <name evidence="2" type="ORF">HINF_LOCUS43007</name>
    <name evidence="3" type="ORF">HINF_LOCUS60523</name>
</gene>
<organism evidence="1">
    <name type="scientific">Hexamita inflata</name>
    <dbReference type="NCBI Taxonomy" id="28002"/>
    <lineage>
        <taxon>Eukaryota</taxon>
        <taxon>Metamonada</taxon>
        <taxon>Diplomonadida</taxon>
        <taxon>Hexamitidae</taxon>
        <taxon>Hexamitinae</taxon>
        <taxon>Hexamita</taxon>
    </lineage>
</organism>
<evidence type="ECO:0000313" key="4">
    <source>
        <dbReference type="Proteomes" id="UP001642409"/>
    </source>
</evidence>
<sequence>MDSSNSQQLYLSLYTKFINSKPDIYGLQFRSKQSDAQNQLAPKVSETSNTNTEPLFSCKIPIYYKSHLEQDTDCNLSAITFQQTNETICEKQNSTKLNQNEFNLLINALQVNGMRTNLSVVNQLNKPVQVVQHQIKLLFSQIEEMVVSNQDWAELSLKINPLELTTVCLYRYIKEDKVRIIRSFKAAFKVTQNCVFSVQYCCRKFGVESKLVNTLVRQACVL</sequence>
<evidence type="ECO:0000313" key="2">
    <source>
        <dbReference type="EMBL" id="CAL6049092.1"/>
    </source>
</evidence>
<accession>A0AA86QD03</accession>
<comment type="caution">
    <text evidence="1">The sequence shown here is derived from an EMBL/GenBank/DDBJ whole genome shotgun (WGS) entry which is preliminary data.</text>
</comment>
<dbReference type="EMBL" id="CATOUU010000804">
    <property type="protein sequence ID" value="CAI9949790.1"/>
    <property type="molecule type" value="Genomic_DNA"/>
</dbReference>
<dbReference type="Proteomes" id="UP001642409">
    <property type="component" value="Unassembled WGS sequence"/>
</dbReference>
<dbReference type="AlphaFoldDB" id="A0AA86QD03"/>
<keyword evidence="4" id="KW-1185">Reference proteome</keyword>
<proteinExistence type="predicted"/>